<name>A0ABY4IFB5_9MICO</name>
<gene>
    <name evidence="1" type="ORF">KV394_02110</name>
</gene>
<organism evidence="1 2">
    <name type="scientific">Microbacterium sufflavum</name>
    <dbReference type="NCBI Taxonomy" id="2851649"/>
    <lineage>
        <taxon>Bacteria</taxon>
        <taxon>Bacillati</taxon>
        <taxon>Actinomycetota</taxon>
        <taxon>Actinomycetes</taxon>
        <taxon>Micrococcales</taxon>
        <taxon>Microbacteriaceae</taxon>
        <taxon>Microbacterium</taxon>
    </lineage>
</organism>
<dbReference type="EMBL" id="CP078076">
    <property type="protein sequence ID" value="UPL09973.1"/>
    <property type="molecule type" value="Genomic_DNA"/>
</dbReference>
<keyword evidence="2" id="KW-1185">Reference proteome</keyword>
<protein>
    <submittedName>
        <fullName evidence="1">Uncharacterized protein</fullName>
    </submittedName>
</protein>
<evidence type="ECO:0000313" key="1">
    <source>
        <dbReference type="EMBL" id="UPL09973.1"/>
    </source>
</evidence>
<proteinExistence type="predicted"/>
<sequence length="547" mass="57231">MVNRLVAVDDADYRLPAPVRLALAGDFTSADELVINVSRYPTVQAAIDAAPTGATLYFPPSMSPVAVPAGGFALKSNNLTIDAMGVEFQVSNWGTPAFLALRSNGGADGHRYRIGMVKYVGVRGNHTGATIRGSAPYCSGCGDWSNGDRNFIEYLRTDGMPTPIFFSSWDGISQTDRTGVGNRIGYVEFTRYDFGLLYVKQTGFDWGDAYVHDDLDDSGGVNPTHAIYCSAASGHRAGQGTIGRWQTVRNVSGHAYIFKFQDSLTFDSLTAVDSAGLVSFLSAKGIAGNQLIGADLRSSGSDRAVSFSGVERCEDVSIGRIEARLKAGVQSWALGLWVDGLCEIGSVNIETNHATGLSTAVPEVTIRGVGSGRVGSVMINAKGVHSRPVELGDGTLAGQAAGWTLPIVRAPGSDSSMTAVPVAEYALSHSNAWGDGNTYLVAASPAKGVFRRGMRWGNSAPSVGVARGWVQIANGALSAAAWSASTAVTAGAWWKLADGRVIRYMTAGTTGATEPNPTAVGQTGSDGATTWELMSTTSASVVSEGNL</sequence>
<accession>A0ABY4IFB5</accession>
<reference evidence="1 2" key="1">
    <citation type="submission" date="2021-06" db="EMBL/GenBank/DDBJ databases">
        <title>Genome-based taxonomic framework of Microbacterium strains isolated from marine environment, the description of four new species and reclassification of four preexisting species.</title>
        <authorList>
            <person name="Lee S.D."/>
            <person name="Kim S.-M."/>
            <person name="Byeon Y.-S."/>
            <person name="Yang H.L."/>
            <person name="Kim I.S."/>
        </authorList>
    </citation>
    <scope>NUCLEOTIDE SEQUENCE [LARGE SCALE GENOMIC DNA]</scope>
    <source>
        <strain evidence="1 2">SSW1-51</strain>
    </source>
</reference>
<dbReference type="Proteomes" id="UP000831467">
    <property type="component" value="Chromosome"/>
</dbReference>
<evidence type="ECO:0000313" key="2">
    <source>
        <dbReference type="Proteomes" id="UP000831467"/>
    </source>
</evidence>
<dbReference type="RefSeq" id="WP_247982180.1">
    <property type="nucleotide sequence ID" value="NZ_CP078076.1"/>
</dbReference>